<keyword evidence="4" id="KW-1185">Reference proteome</keyword>
<organism evidence="3 4">
    <name type="scientific">Eupransor demetentiae</name>
    <dbReference type="NCBI Taxonomy" id="3109584"/>
    <lineage>
        <taxon>Bacteria</taxon>
        <taxon>Bacillati</taxon>
        <taxon>Bacillota</taxon>
        <taxon>Bacilli</taxon>
        <taxon>Lactobacillales</taxon>
        <taxon>Lactobacillaceae</taxon>
        <taxon>Eupransor</taxon>
    </lineage>
</organism>
<dbReference type="RefSeq" id="WP_349641298.1">
    <property type="nucleotide sequence ID" value="NZ_CAWVOH010000001.1"/>
</dbReference>
<evidence type="ECO:0000313" key="4">
    <source>
        <dbReference type="Proteomes" id="UP001314241"/>
    </source>
</evidence>
<keyword evidence="2" id="KW-0812">Transmembrane</keyword>
<sequence length="100" mass="12022">MAKINFFQRSKDRIERQERIKQRQRVERDYAKSHPEKVTVIQPETRSERRLTHKGRFELGSDGQLTEKGKTDRLAYRYNVAIVTMIIAIVIIYLFFFFVN</sequence>
<protein>
    <submittedName>
        <fullName evidence="3">Uncharacterized protein</fullName>
    </submittedName>
</protein>
<keyword evidence="2" id="KW-1133">Transmembrane helix</keyword>
<proteinExistence type="predicted"/>
<evidence type="ECO:0000256" key="1">
    <source>
        <dbReference type="SAM" id="MobiDB-lite"/>
    </source>
</evidence>
<gene>
    <name evidence="3" type="ORF">R54876_GBNLAHCA_00305</name>
</gene>
<reference evidence="3 4" key="1">
    <citation type="submission" date="2024-01" db="EMBL/GenBank/DDBJ databases">
        <authorList>
            <person name="Botero Cardona J."/>
        </authorList>
    </citation>
    <scope>NUCLEOTIDE SEQUENCE [LARGE SCALE GENOMIC DNA]</scope>
    <source>
        <strain evidence="3 4">LMG 33000</strain>
    </source>
</reference>
<keyword evidence="2" id="KW-0472">Membrane</keyword>
<evidence type="ECO:0000256" key="2">
    <source>
        <dbReference type="SAM" id="Phobius"/>
    </source>
</evidence>
<accession>A0ABP0EPR5</accession>
<feature type="region of interest" description="Disordered" evidence="1">
    <location>
        <begin position="18"/>
        <end position="37"/>
    </location>
</feature>
<evidence type="ECO:0000313" key="3">
    <source>
        <dbReference type="EMBL" id="CAK8053747.1"/>
    </source>
</evidence>
<name>A0ABP0EPR5_9LACO</name>
<feature type="transmembrane region" description="Helical" evidence="2">
    <location>
        <begin position="78"/>
        <end position="99"/>
    </location>
</feature>
<dbReference type="Proteomes" id="UP001314241">
    <property type="component" value="Unassembled WGS sequence"/>
</dbReference>
<comment type="caution">
    <text evidence="3">The sequence shown here is derived from an EMBL/GenBank/DDBJ whole genome shotgun (WGS) entry which is preliminary data.</text>
</comment>
<dbReference type="EMBL" id="CAWVOH010000001">
    <property type="protein sequence ID" value="CAK8053747.1"/>
    <property type="molecule type" value="Genomic_DNA"/>
</dbReference>